<evidence type="ECO:0000259" key="4">
    <source>
        <dbReference type="PROSITE" id="PS51842"/>
    </source>
</evidence>
<dbReference type="GO" id="GO:0031424">
    <property type="term" value="P:keratinization"/>
    <property type="evidence" value="ECO:0007669"/>
    <property type="project" value="TreeGrafter"/>
</dbReference>
<dbReference type="Gene3D" id="1.20.5.500">
    <property type="entry name" value="Single helix bin"/>
    <property type="match status" value="1"/>
</dbReference>
<evidence type="ECO:0000256" key="3">
    <source>
        <dbReference type="SAM" id="Coils"/>
    </source>
</evidence>
<dbReference type="Gene3D" id="1.20.5.1160">
    <property type="entry name" value="Vasodilator-stimulated phosphoprotein"/>
    <property type="match status" value="1"/>
</dbReference>
<feature type="non-terminal residue" evidence="5">
    <location>
        <position position="294"/>
    </location>
</feature>
<dbReference type="PRINTS" id="PR01276">
    <property type="entry name" value="TYPE2KERATIN"/>
</dbReference>
<reference evidence="5 6" key="1">
    <citation type="submission" date="2019-09" db="EMBL/GenBank/DDBJ databases">
        <title>Bird 10,000 Genomes (B10K) Project - Family phase.</title>
        <authorList>
            <person name="Zhang G."/>
        </authorList>
    </citation>
    <scope>NUCLEOTIDE SEQUENCE [LARGE SCALE GENOMIC DNA]</scope>
    <source>
        <strain evidence="5">B10K-DU-029-50</strain>
        <tissue evidence="5">Heart</tissue>
    </source>
</reference>
<accession>A0A7K6DXY6</accession>
<dbReference type="PANTHER" id="PTHR45616">
    <property type="entry name" value="GATA-TYPE DOMAIN-CONTAINING PROTEIN"/>
    <property type="match status" value="1"/>
</dbReference>
<dbReference type="GO" id="GO:0045095">
    <property type="term" value="C:keratin filament"/>
    <property type="evidence" value="ECO:0007669"/>
    <property type="project" value="InterPro"/>
</dbReference>
<dbReference type="InterPro" id="IPR039008">
    <property type="entry name" value="IF_rod_dom"/>
</dbReference>
<dbReference type="SUPFAM" id="SSF64593">
    <property type="entry name" value="Intermediate filament protein, coiled coil region"/>
    <property type="match status" value="1"/>
</dbReference>
<keyword evidence="6" id="KW-1185">Reference proteome</keyword>
<dbReference type="GO" id="GO:0005615">
    <property type="term" value="C:extracellular space"/>
    <property type="evidence" value="ECO:0007669"/>
    <property type="project" value="TreeGrafter"/>
</dbReference>
<evidence type="ECO:0000256" key="2">
    <source>
        <dbReference type="ARBA" id="ARBA00023054"/>
    </source>
</evidence>
<organism evidence="5 6">
    <name type="scientific">Grantiella picta</name>
    <dbReference type="NCBI Taxonomy" id="266360"/>
    <lineage>
        <taxon>Eukaryota</taxon>
        <taxon>Metazoa</taxon>
        <taxon>Chordata</taxon>
        <taxon>Craniata</taxon>
        <taxon>Vertebrata</taxon>
        <taxon>Euteleostomi</taxon>
        <taxon>Archelosauria</taxon>
        <taxon>Archosauria</taxon>
        <taxon>Dinosauria</taxon>
        <taxon>Saurischia</taxon>
        <taxon>Theropoda</taxon>
        <taxon>Coelurosauria</taxon>
        <taxon>Aves</taxon>
        <taxon>Neognathae</taxon>
        <taxon>Neoaves</taxon>
        <taxon>Telluraves</taxon>
        <taxon>Australaves</taxon>
        <taxon>Passeriformes</taxon>
        <taxon>Meliphagoidea</taxon>
        <taxon>Meliphagidae</taxon>
        <taxon>Grantiella</taxon>
    </lineage>
</organism>
<feature type="domain" description="IF rod" evidence="4">
    <location>
        <begin position="30"/>
        <end position="294"/>
    </location>
</feature>
<dbReference type="Proteomes" id="UP000575029">
    <property type="component" value="Unassembled WGS sequence"/>
</dbReference>
<dbReference type="PROSITE" id="PS51842">
    <property type="entry name" value="IF_ROD_2"/>
    <property type="match status" value="1"/>
</dbReference>
<gene>
    <name evidence="5" type="primary">Krt76</name>
    <name evidence="5" type="ORF">GRAPIC_R07393</name>
</gene>
<comment type="caution">
    <text evidence="5">The sequence shown here is derived from an EMBL/GenBank/DDBJ whole genome shotgun (WGS) entry which is preliminary data.</text>
</comment>
<dbReference type="AlphaFoldDB" id="A0A7K6DXY6"/>
<keyword evidence="2 3" id="KW-0175">Coiled coil</keyword>
<feature type="coiled-coil region" evidence="3">
    <location>
        <begin position="113"/>
        <end position="175"/>
    </location>
</feature>
<feature type="coiled-coil region" evidence="3">
    <location>
        <begin position="267"/>
        <end position="294"/>
    </location>
</feature>
<keyword evidence="1" id="KW-0403">Intermediate filament</keyword>
<dbReference type="GO" id="GO:0030280">
    <property type="term" value="F:structural constituent of skin epidermis"/>
    <property type="evidence" value="ECO:0007669"/>
    <property type="project" value="TreeGrafter"/>
</dbReference>
<dbReference type="GO" id="GO:0045109">
    <property type="term" value="P:intermediate filament organization"/>
    <property type="evidence" value="ECO:0007669"/>
    <property type="project" value="TreeGrafter"/>
</dbReference>
<dbReference type="FunFam" id="1.20.5.1160:FF:000001">
    <property type="entry name" value="Keratin type II"/>
    <property type="match status" value="1"/>
</dbReference>
<evidence type="ECO:0000256" key="1">
    <source>
        <dbReference type="ARBA" id="ARBA00022754"/>
    </source>
</evidence>
<protein>
    <submittedName>
        <fullName evidence="5">K22O protein</fullName>
    </submittedName>
</protein>
<dbReference type="InterPro" id="IPR003054">
    <property type="entry name" value="Keratin_II"/>
</dbReference>
<evidence type="ECO:0000313" key="5">
    <source>
        <dbReference type="EMBL" id="NWV30878.1"/>
    </source>
</evidence>
<dbReference type="EMBL" id="VZRM01000342">
    <property type="protein sequence ID" value="NWV30878.1"/>
    <property type="molecule type" value="Genomic_DNA"/>
</dbReference>
<dbReference type="SMART" id="SM01391">
    <property type="entry name" value="Filament"/>
    <property type="match status" value="1"/>
</dbReference>
<feature type="non-terminal residue" evidence="5">
    <location>
        <position position="1"/>
    </location>
</feature>
<evidence type="ECO:0000313" key="6">
    <source>
        <dbReference type="Proteomes" id="UP000575029"/>
    </source>
</evidence>
<proteinExistence type="predicted"/>
<sequence length="294" mass="34642">GIQGICIDERLLKPLCVGVDPLEHEIRCQEKEQIKTLNTQFACFIDKVRFLEQQNKVLETKWGLLQQYVLPKKGKNLELYFENYICDLRKRLDCLLCEKQKLGSEECATSQLVEEFKCKYEEEINRRTTVENEFVALKKDADCIFLNKEELEVKVDLLRRQLELLKCVFEEERAQVDRQLCDTSVIVKMDNNRDLDMESIIKNVECWYQEIAQKSKEEVDAFYQSRVSRTPPGSVPGYVTGQKQQLSCSWFQFQELQDKRGKYCDDLQSNKCEISELTRMIQKLQCELESVKKQ</sequence>
<dbReference type="Pfam" id="PF00038">
    <property type="entry name" value="Filament"/>
    <property type="match status" value="1"/>
</dbReference>
<dbReference type="PANTHER" id="PTHR45616:SF19">
    <property type="entry name" value="KERATIN 90"/>
    <property type="match status" value="1"/>
</dbReference>
<name>A0A7K6DXY6_9PASS</name>